<dbReference type="InterPro" id="IPR013752">
    <property type="entry name" value="KPA_reductase"/>
</dbReference>
<dbReference type="PANTHER" id="PTHR21708">
    <property type="entry name" value="PROBABLE 2-DEHYDROPANTOATE 2-REDUCTASE"/>
    <property type="match status" value="1"/>
</dbReference>
<dbReference type="Proteomes" id="UP000054007">
    <property type="component" value="Unassembled WGS sequence"/>
</dbReference>
<dbReference type="InterPro" id="IPR051402">
    <property type="entry name" value="KPR-Related"/>
</dbReference>
<accession>A0A0D7BJT4</accession>
<dbReference type="Gene3D" id="3.40.50.720">
    <property type="entry name" value="NAD(P)-binding Rossmann-like Domain"/>
    <property type="match status" value="1"/>
</dbReference>
<gene>
    <name evidence="3" type="ORF">CYLTODRAFT_419542</name>
</gene>
<feature type="domain" description="Ketopantoate reductase N-terminal" evidence="1">
    <location>
        <begin position="8"/>
        <end position="170"/>
    </location>
</feature>
<dbReference type="InterPro" id="IPR013332">
    <property type="entry name" value="KPR_N"/>
</dbReference>
<evidence type="ECO:0000259" key="2">
    <source>
        <dbReference type="Pfam" id="PF08546"/>
    </source>
</evidence>
<keyword evidence="4" id="KW-1185">Reference proteome</keyword>
<dbReference type="Gene3D" id="1.10.1040.10">
    <property type="entry name" value="N-(1-d-carboxylethyl)-l-norvaline Dehydrogenase, domain 2"/>
    <property type="match status" value="1"/>
</dbReference>
<reference evidence="3 4" key="1">
    <citation type="journal article" date="2015" name="Fungal Genet. Biol.">
        <title>Evolution of novel wood decay mechanisms in Agaricales revealed by the genome sequences of Fistulina hepatica and Cylindrobasidium torrendii.</title>
        <authorList>
            <person name="Floudas D."/>
            <person name="Held B.W."/>
            <person name="Riley R."/>
            <person name="Nagy L.G."/>
            <person name="Koehler G."/>
            <person name="Ransdell A.S."/>
            <person name="Younus H."/>
            <person name="Chow J."/>
            <person name="Chiniquy J."/>
            <person name="Lipzen A."/>
            <person name="Tritt A."/>
            <person name="Sun H."/>
            <person name="Haridas S."/>
            <person name="LaButti K."/>
            <person name="Ohm R.A."/>
            <person name="Kues U."/>
            <person name="Blanchette R.A."/>
            <person name="Grigoriev I.V."/>
            <person name="Minto R.E."/>
            <person name="Hibbett D.S."/>
        </authorList>
    </citation>
    <scope>NUCLEOTIDE SEQUENCE [LARGE SCALE GENOMIC DNA]</scope>
    <source>
        <strain evidence="3 4">FP15055 ss-10</strain>
    </source>
</reference>
<dbReference type="SUPFAM" id="SSF51735">
    <property type="entry name" value="NAD(P)-binding Rossmann-fold domains"/>
    <property type="match status" value="1"/>
</dbReference>
<evidence type="ECO:0000313" key="3">
    <source>
        <dbReference type="EMBL" id="KIY70722.1"/>
    </source>
</evidence>
<dbReference type="InterPro" id="IPR036291">
    <property type="entry name" value="NAD(P)-bd_dom_sf"/>
</dbReference>
<organism evidence="3 4">
    <name type="scientific">Cylindrobasidium torrendii FP15055 ss-10</name>
    <dbReference type="NCBI Taxonomy" id="1314674"/>
    <lineage>
        <taxon>Eukaryota</taxon>
        <taxon>Fungi</taxon>
        <taxon>Dikarya</taxon>
        <taxon>Basidiomycota</taxon>
        <taxon>Agaricomycotina</taxon>
        <taxon>Agaricomycetes</taxon>
        <taxon>Agaricomycetidae</taxon>
        <taxon>Agaricales</taxon>
        <taxon>Marasmiineae</taxon>
        <taxon>Physalacriaceae</taxon>
        <taxon>Cylindrobasidium</taxon>
    </lineage>
</organism>
<dbReference type="InterPro" id="IPR008927">
    <property type="entry name" value="6-PGluconate_DH-like_C_sf"/>
</dbReference>
<evidence type="ECO:0000259" key="1">
    <source>
        <dbReference type="Pfam" id="PF02558"/>
    </source>
</evidence>
<dbReference type="OrthoDB" id="3609at2759"/>
<evidence type="ECO:0000313" key="4">
    <source>
        <dbReference type="Proteomes" id="UP000054007"/>
    </source>
</evidence>
<feature type="domain" description="Ketopantoate reductase C-terminal" evidence="2">
    <location>
        <begin position="261"/>
        <end position="358"/>
    </location>
</feature>
<dbReference type="GO" id="GO:0005737">
    <property type="term" value="C:cytoplasm"/>
    <property type="evidence" value="ECO:0007669"/>
    <property type="project" value="TreeGrafter"/>
</dbReference>
<dbReference type="SUPFAM" id="SSF48179">
    <property type="entry name" value="6-phosphogluconate dehydrogenase C-terminal domain-like"/>
    <property type="match status" value="1"/>
</dbReference>
<dbReference type="InterPro" id="IPR013328">
    <property type="entry name" value="6PGD_dom2"/>
</dbReference>
<dbReference type="EMBL" id="KN880464">
    <property type="protein sequence ID" value="KIY70722.1"/>
    <property type="molecule type" value="Genomic_DNA"/>
</dbReference>
<dbReference type="AlphaFoldDB" id="A0A0D7BJT4"/>
<dbReference type="Pfam" id="PF08546">
    <property type="entry name" value="ApbA_C"/>
    <property type="match status" value="1"/>
</dbReference>
<dbReference type="Pfam" id="PF02558">
    <property type="entry name" value="ApbA"/>
    <property type="match status" value="1"/>
</dbReference>
<sequence length="371" mass="41460">MGASRLEVLVVGLGAIGSIYAYVLDASGLVNVSAVARSNFDLIKNQGLHIKSEKFGTKEGWRPHHLYSSIGAAAVKRYDYVIVTSKCVPEVLPTSKILEPLLCDVYTSAYGQPTYVLFQNGFDIERELYERLRTVTERPSVISAALHIFTNQAGAVVNHNAYEELYLGVYRPDDYTTTVNSVEEQYTLDRIGRALKRGGSKTNIVPEVQRYKFDKNMRNVVFSGLCVLTGYPIMALFRPPPQDGQSYEVYVHPAHTELIEEYSLGLAEDIFEDCVRIGHAMGIPDSFECFRPGAGRALVEMMRKMFTCPDASTKPSTLIDLEKGAPMEIEPVWGSVVRLAKRLEVAAPHVKMMYSIMLVKQNQIMRKRACA</sequence>
<dbReference type="PANTHER" id="PTHR21708:SF43">
    <property type="entry name" value="KETOPANTOATE REDUCTASE C-TERMINAL DOMAIN-CONTAINING PROTEIN"/>
    <property type="match status" value="1"/>
</dbReference>
<protein>
    <submittedName>
        <fullName evidence="3">6-phosphogluconate dehydrogenase C-terminal domain-like protein</fullName>
    </submittedName>
</protein>
<name>A0A0D7BJT4_9AGAR</name>
<proteinExistence type="predicted"/>